<evidence type="ECO:0000256" key="1">
    <source>
        <dbReference type="ARBA" id="ARBA00004141"/>
    </source>
</evidence>
<sequence length="77" mass="7122">MLAPAAAVGLLGFGGLGPVAGTFAAMAQAGIGNVAAGSLFATLQSAGMGGAGAAMVQTLGAATGFGGALTAWKGRKR</sequence>
<keyword evidence="4 6" id="KW-1133">Transmembrane helix</keyword>
<dbReference type="Gene3D" id="6.10.110.10">
    <property type="match status" value="1"/>
</dbReference>
<dbReference type="Proteomes" id="UP000193689">
    <property type="component" value="Unassembled WGS sequence"/>
</dbReference>
<dbReference type="RefSeq" id="XP_040718984.1">
    <property type="nucleotide sequence ID" value="XM_040863470.1"/>
</dbReference>
<protein>
    <submittedName>
        <fullName evidence="7">Uncharacterized protein</fullName>
    </submittedName>
</protein>
<keyword evidence="8" id="KW-1185">Reference proteome</keyword>
<comment type="caution">
    <text evidence="7">The sequence shown here is derived from an EMBL/GenBank/DDBJ whole genome shotgun (WGS) entry which is preliminary data.</text>
</comment>
<evidence type="ECO:0000313" key="8">
    <source>
        <dbReference type="Proteomes" id="UP000193689"/>
    </source>
</evidence>
<dbReference type="STRING" id="1141098.A0A1Y2EBB0"/>
<gene>
    <name evidence="7" type="ORF">BCR38DRAFT_482188</name>
</gene>
<evidence type="ECO:0000256" key="2">
    <source>
        <dbReference type="ARBA" id="ARBA00007262"/>
    </source>
</evidence>
<dbReference type="GeneID" id="63779682"/>
<evidence type="ECO:0000256" key="6">
    <source>
        <dbReference type="SAM" id="Phobius"/>
    </source>
</evidence>
<name>A0A1Y2EBB0_9PEZI</name>
<reference evidence="7 8" key="1">
    <citation type="submission" date="2016-07" db="EMBL/GenBank/DDBJ databases">
        <title>Pervasive Adenine N6-methylation of Active Genes in Fungi.</title>
        <authorList>
            <consortium name="DOE Joint Genome Institute"/>
            <person name="Mondo S.J."/>
            <person name="Dannebaum R.O."/>
            <person name="Kuo R.C."/>
            <person name="Labutti K."/>
            <person name="Haridas S."/>
            <person name="Kuo A."/>
            <person name="Salamov A."/>
            <person name="Ahrendt S.R."/>
            <person name="Lipzen A."/>
            <person name="Sullivan W."/>
            <person name="Andreopoulos W.B."/>
            <person name="Clum A."/>
            <person name="Lindquist E."/>
            <person name="Daum C."/>
            <person name="Ramamoorthy G.K."/>
            <person name="Gryganskyi A."/>
            <person name="Culley D."/>
            <person name="Magnuson J.K."/>
            <person name="James T.Y."/>
            <person name="O'Malley M.A."/>
            <person name="Stajich J.E."/>
            <person name="Spatafora J.W."/>
            <person name="Visel A."/>
            <person name="Grigoriev I.V."/>
        </authorList>
    </citation>
    <scope>NUCLEOTIDE SEQUENCE [LARGE SCALE GENOMIC DNA]</scope>
    <source>
        <strain evidence="7 8">CBS 129021</strain>
    </source>
</reference>
<dbReference type="InterPro" id="IPR009311">
    <property type="entry name" value="IFI6/IFI27-like"/>
</dbReference>
<proteinExistence type="inferred from homology"/>
<dbReference type="AlphaFoldDB" id="A0A1Y2EBB0"/>
<keyword evidence="5 6" id="KW-0472">Membrane</keyword>
<evidence type="ECO:0000256" key="3">
    <source>
        <dbReference type="ARBA" id="ARBA00022692"/>
    </source>
</evidence>
<dbReference type="InParanoid" id="A0A1Y2EBB0"/>
<dbReference type="GO" id="GO:0016020">
    <property type="term" value="C:membrane"/>
    <property type="evidence" value="ECO:0007669"/>
    <property type="project" value="UniProtKB-SubCell"/>
</dbReference>
<evidence type="ECO:0000256" key="4">
    <source>
        <dbReference type="ARBA" id="ARBA00022989"/>
    </source>
</evidence>
<comment type="similarity">
    <text evidence="2">Belongs to the IFI6/IFI27 family.</text>
</comment>
<keyword evidence="3 6" id="KW-0812">Transmembrane</keyword>
<evidence type="ECO:0000256" key="5">
    <source>
        <dbReference type="ARBA" id="ARBA00023136"/>
    </source>
</evidence>
<accession>A0A1Y2EBB0</accession>
<dbReference type="Pfam" id="PF06140">
    <property type="entry name" value="Ifi-6-16"/>
    <property type="match status" value="1"/>
</dbReference>
<organism evidence="7 8">
    <name type="scientific">Pseudomassariella vexata</name>
    <dbReference type="NCBI Taxonomy" id="1141098"/>
    <lineage>
        <taxon>Eukaryota</taxon>
        <taxon>Fungi</taxon>
        <taxon>Dikarya</taxon>
        <taxon>Ascomycota</taxon>
        <taxon>Pezizomycotina</taxon>
        <taxon>Sordariomycetes</taxon>
        <taxon>Xylariomycetidae</taxon>
        <taxon>Amphisphaeriales</taxon>
        <taxon>Pseudomassariaceae</taxon>
        <taxon>Pseudomassariella</taxon>
    </lineage>
</organism>
<evidence type="ECO:0000313" key="7">
    <source>
        <dbReference type="EMBL" id="ORY68697.1"/>
    </source>
</evidence>
<dbReference type="EMBL" id="MCFJ01000003">
    <property type="protein sequence ID" value="ORY68697.1"/>
    <property type="molecule type" value="Genomic_DNA"/>
</dbReference>
<feature type="transmembrane region" description="Helical" evidence="6">
    <location>
        <begin position="48"/>
        <end position="72"/>
    </location>
</feature>
<comment type="subcellular location">
    <subcellularLocation>
        <location evidence="1">Membrane</location>
        <topology evidence="1">Multi-pass membrane protein</topology>
    </subcellularLocation>
</comment>
<dbReference type="InterPro" id="IPR038213">
    <property type="entry name" value="IFI6/IFI27-like_sf"/>
</dbReference>